<feature type="region of interest" description="Disordered" evidence="1">
    <location>
        <begin position="1"/>
        <end position="50"/>
    </location>
</feature>
<protein>
    <submittedName>
        <fullName evidence="2">Uncharacterized protein</fullName>
    </submittedName>
</protein>
<dbReference type="EMBL" id="JARKIE010000131">
    <property type="protein sequence ID" value="KAJ7678825.1"/>
    <property type="molecule type" value="Genomic_DNA"/>
</dbReference>
<organism evidence="2 3">
    <name type="scientific">Mycena rosella</name>
    <name type="common">Pink bonnet</name>
    <name type="synonym">Agaricus rosellus</name>
    <dbReference type="NCBI Taxonomy" id="1033263"/>
    <lineage>
        <taxon>Eukaryota</taxon>
        <taxon>Fungi</taxon>
        <taxon>Dikarya</taxon>
        <taxon>Basidiomycota</taxon>
        <taxon>Agaricomycotina</taxon>
        <taxon>Agaricomycetes</taxon>
        <taxon>Agaricomycetidae</taxon>
        <taxon>Agaricales</taxon>
        <taxon>Marasmiineae</taxon>
        <taxon>Mycenaceae</taxon>
        <taxon>Mycena</taxon>
    </lineage>
</organism>
<sequence>MPKNSRRKEAALQRHRDKRGEQDPKEATELAKDGTYIDTPVEAPAALDSPTRVGEKIKSLARSAAATWIPTKFTKNVDADFALKTEMNATSRKHRIENADLVEHSAAGQSTTTLYREANNLTKKARAKHMQPSVANFFAKRAPKPVHKPTPDETDSDVEILSVHAPLIAAQGTSNPVPSDEVSEMELEAAVPEEVYAPFVAMDICQEPPIDAVSENAVPTCSEDDVLPTPMSMSVPDAVPSAAAVPGFTPGTSPEDPSVSPRIAHASLECLIAKHLRLLRKPKTMLSDRTAANKVADLEALRRFNDLRLVYLERLEVAKKRVQQARRKLIPKIKPALDTSEKVATAVGKGPAFARRLRALAIHLAATGELPESKQVQGAFHATLLKNPEILAAVRIWASGALDFNEGGFEGRVCFATNMRGMNGAGHLPEKLGVGAKRHYCIFHDECCFHANDQSSFVWMREGEQELQGKSHGRLVHVSDFIIEDTSSGDSP</sequence>
<dbReference type="PANTHER" id="PTHR35871">
    <property type="entry name" value="EXPRESSED PROTEIN"/>
    <property type="match status" value="1"/>
</dbReference>
<evidence type="ECO:0000256" key="1">
    <source>
        <dbReference type="SAM" id="MobiDB-lite"/>
    </source>
</evidence>
<reference evidence="2" key="1">
    <citation type="submission" date="2023-03" db="EMBL/GenBank/DDBJ databases">
        <title>Massive genome expansion in bonnet fungi (Mycena s.s.) driven by repeated elements and novel gene families across ecological guilds.</title>
        <authorList>
            <consortium name="Lawrence Berkeley National Laboratory"/>
            <person name="Harder C.B."/>
            <person name="Miyauchi S."/>
            <person name="Viragh M."/>
            <person name="Kuo A."/>
            <person name="Thoen E."/>
            <person name="Andreopoulos B."/>
            <person name="Lu D."/>
            <person name="Skrede I."/>
            <person name="Drula E."/>
            <person name="Henrissat B."/>
            <person name="Morin E."/>
            <person name="Kohler A."/>
            <person name="Barry K."/>
            <person name="LaButti K."/>
            <person name="Morin E."/>
            <person name="Salamov A."/>
            <person name="Lipzen A."/>
            <person name="Mereny Z."/>
            <person name="Hegedus B."/>
            <person name="Baldrian P."/>
            <person name="Stursova M."/>
            <person name="Weitz H."/>
            <person name="Taylor A."/>
            <person name="Grigoriev I.V."/>
            <person name="Nagy L.G."/>
            <person name="Martin F."/>
            <person name="Kauserud H."/>
        </authorList>
    </citation>
    <scope>NUCLEOTIDE SEQUENCE</scope>
    <source>
        <strain evidence="2">CBHHK067</strain>
    </source>
</reference>
<proteinExistence type="predicted"/>
<keyword evidence="3" id="KW-1185">Reference proteome</keyword>
<comment type="caution">
    <text evidence="2">The sequence shown here is derived from an EMBL/GenBank/DDBJ whole genome shotgun (WGS) entry which is preliminary data.</text>
</comment>
<evidence type="ECO:0000313" key="2">
    <source>
        <dbReference type="EMBL" id="KAJ7678825.1"/>
    </source>
</evidence>
<dbReference type="AlphaFoldDB" id="A0AAD7D5B9"/>
<dbReference type="Proteomes" id="UP001221757">
    <property type="component" value="Unassembled WGS sequence"/>
</dbReference>
<name>A0AAD7D5B9_MYCRO</name>
<gene>
    <name evidence="2" type="ORF">B0H17DRAFT_1139219</name>
</gene>
<feature type="compositionally biased region" description="Basic and acidic residues" evidence="1">
    <location>
        <begin position="7"/>
        <end position="32"/>
    </location>
</feature>
<accession>A0AAD7D5B9</accession>
<dbReference type="PANTHER" id="PTHR35871:SF1">
    <property type="entry name" value="CXC1-LIKE CYSTEINE CLUSTER ASSOCIATED WITH KDZ TRANSPOSASES DOMAIN-CONTAINING PROTEIN"/>
    <property type="match status" value="1"/>
</dbReference>
<evidence type="ECO:0000313" key="3">
    <source>
        <dbReference type="Proteomes" id="UP001221757"/>
    </source>
</evidence>